<keyword evidence="4 9" id="KW-0813">Transport</keyword>
<dbReference type="VEuPathDB" id="CryptoDB:Vbra_18978"/>
<feature type="domain" description="Conserved Oligomeric Golgi complex subunit 6 C-terminal" evidence="12">
    <location>
        <begin position="180"/>
        <end position="429"/>
    </location>
</feature>
<evidence type="ECO:0000256" key="2">
    <source>
        <dbReference type="ARBA" id="ARBA00011023"/>
    </source>
</evidence>
<evidence type="ECO:0000259" key="11">
    <source>
        <dbReference type="Pfam" id="PF06419"/>
    </source>
</evidence>
<feature type="region of interest" description="Disordered" evidence="10">
    <location>
        <begin position="347"/>
        <end position="372"/>
    </location>
</feature>
<comment type="subunit">
    <text evidence="9">Component of the conserved oligomeric Golgi complex.</text>
</comment>
<evidence type="ECO:0000256" key="6">
    <source>
        <dbReference type="ARBA" id="ARBA00023034"/>
    </source>
</evidence>
<dbReference type="STRING" id="1169540.A0A0G4GXQ0"/>
<dbReference type="EMBL" id="CDMY01000869">
    <property type="protein sequence ID" value="CEM35876.1"/>
    <property type="molecule type" value="Genomic_DNA"/>
</dbReference>
<evidence type="ECO:0000256" key="5">
    <source>
        <dbReference type="ARBA" id="ARBA00022927"/>
    </source>
</evidence>
<keyword evidence="6 9" id="KW-0333">Golgi apparatus</keyword>
<evidence type="ECO:0000256" key="4">
    <source>
        <dbReference type="ARBA" id="ARBA00022448"/>
    </source>
</evidence>
<name>A0A0G4GXQ0_VITBC</name>
<gene>
    <name evidence="13" type="ORF">Vbra_18978</name>
</gene>
<dbReference type="InterPro" id="IPR010490">
    <property type="entry name" value="COG6"/>
</dbReference>
<accession>A0A0G4GXQ0</accession>
<feature type="region of interest" description="Disordered" evidence="10">
    <location>
        <begin position="219"/>
        <end position="259"/>
    </location>
</feature>
<proteinExistence type="inferred from homology"/>
<reference evidence="13 14" key="1">
    <citation type="submission" date="2014-11" db="EMBL/GenBank/DDBJ databases">
        <authorList>
            <person name="Zhu J."/>
            <person name="Qi W."/>
            <person name="Song R."/>
        </authorList>
    </citation>
    <scope>NUCLEOTIDE SEQUENCE [LARGE SCALE GENOMIC DNA]</scope>
</reference>
<dbReference type="SMART" id="SM01087">
    <property type="entry name" value="COG6"/>
    <property type="match status" value="1"/>
</dbReference>
<evidence type="ECO:0000313" key="14">
    <source>
        <dbReference type="Proteomes" id="UP000041254"/>
    </source>
</evidence>
<evidence type="ECO:0000256" key="8">
    <source>
        <dbReference type="ARBA" id="ARBA00031348"/>
    </source>
</evidence>
<feature type="domain" description="Conserved oligomeric complex COG6 N-terminal" evidence="11">
    <location>
        <begin position="40"/>
        <end position="147"/>
    </location>
</feature>
<keyword evidence="7 9" id="KW-0472">Membrane</keyword>
<dbReference type="OrthoDB" id="272987at2759"/>
<keyword evidence="14" id="KW-1185">Reference proteome</keyword>
<dbReference type="PANTHER" id="PTHR21506">
    <property type="entry name" value="COMPONENT OF OLIGOMERIC GOLGI COMPLEX 6"/>
    <property type="match status" value="1"/>
</dbReference>
<dbReference type="PANTHER" id="PTHR21506:SF0">
    <property type="entry name" value="CONSERVED OLIGOMERIC GOLGI COMPLEX SUBUNIT 6"/>
    <property type="match status" value="1"/>
</dbReference>
<evidence type="ECO:0000256" key="9">
    <source>
        <dbReference type="RuleBase" id="RU365075"/>
    </source>
</evidence>
<comment type="similarity">
    <text evidence="2 9">Belongs to the COG6 family.</text>
</comment>
<organism evidence="13 14">
    <name type="scientific">Vitrella brassicaformis (strain CCMP3155)</name>
    <dbReference type="NCBI Taxonomy" id="1169540"/>
    <lineage>
        <taxon>Eukaryota</taxon>
        <taxon>Sar</taxon>
        <taxon>Alveolata</taxon>
        <taxon>Colpodellida</taxon>
        <taxon>Vitrellaceae</taxon>
        <taxon>Vitrella</taxon>
    </lineage>
</organism>
<protein>
    <recommendedName>
        <fullName evidence="3 9">Conserved oligomeric Golgi complex subunit 6</fullName>
        <shortName evidence="9">COG complex subunit 6</shortName>
    </recommendedName>
    <alternativeName>
        <fullName evidence="8 9">Component of oligomeric Golgi complex 6</fullName>
    </alternativeName>
</protein>
<dbReference type="GO" id="GO:0006891">
    <property type="term" value="P:intra-Golgi vesicle-mediated transport"/>
    <property type="evidence" value="ECO:0007669"/>
    <property type="project" value="UniProtKB-UniRule"/>
</dbReference>
<evidence type="ECO:0000259" key="12">
    <source>
        <dbReference type="Pfam" id="PF20653"/>
    </source>
</evidence>
<dbReference type="Proteomes" id="UP000041254">
    <property type="component" value="Unassembled WGS sequence"/>
</dbReference>
<evidence type="ECO:0000256" key="7">
    <source>
        <dbReference type="ARBA" id="ARBA00023136"/>
    </source>
</evidence>
<sequence>MSGGSSSSSSSSNKLAKLASTLSDHNAAIDALASFGGLAENTSRSRKGLRHDIEAKSVRLHRSFLEEFAKVECAVRGIEAVVNTLQAACDKSADELRHSRLKTEATLEQANRLREQRATLQHKQKLLDTFLIKFKLSDQQMETITNTDLPIDSHFFAALHSLEAIRDNARVLLASSRQHTAGVDVLHETSEILEVAYERLFVWVQQKYRLMGAMSGLQDDTAGHDASPLRSMPDIDNHRDESPEGRRATANQAHPVDQAHESVVLRKALRILRERPVYFNHCARDIAKVRRHVLIQRFHTALSKGGPGRPIEMHAYDPVRYVGDMLAWIHQSAASEIQEVSSFFQMSDTTDDTTDQPHTEDKTADERSGLSHPLPSIDINAILDTVFEGLVNPFSIRVEQVLSSRPSAVALYKVSQLLDFFAKTLEPLMMIHPPSDTTDHKDDGATAAIDHQPAGGAVNGKVKHEGGTTGPTHVPVFVRVCQELQANAFECFMAQWEAQALRLHELPSSATYTSSSSGFSAPAFVVDTVGTLCEIMCVYEASLVEKCAREVEFAPILDASLNPILNFCRTLASHMPDGGAAVFLINSYSYMQLPLTKHDFTVRWVELFATLIEEQMNVLIRVQTEEVLDKIGFAERLTDLRNKAPDAPLESVPSLHPISLSSCLRSFYTSLFTMGSFVLPLVEKISSRGLRSEARQGVSRRIADAYEELYRGVESLGICAHKPEEISLLL</sequence>
<dbReference type="GO" id="GO:0015031">
    <property type="term" value="P:protein transport"/>
    <property type="evidence" value="ECO:0007669"/>
    <property type="project" value="UniProtKB-KW"/>
</dbReference>
<keyword evidence="5 9" id="KW-0653">Protein transport</keyword>
<dbReference type="InParanoid" id="A0A0G4GXQ0"/>
<evidence type="ECO:0000256" key="10">
    <source>
        <dbReference type="SAM" id="MobiDB-lite"/>
    </source>
</evidence>
<comment type="function">
    <text evidence="9">Required for normal Golgi function.</text>
</comment>
<evidence type="ECO:0000256" key="3">
    <source>
        <dbReference type="ARBA" id="ARBA00020973"/>
    </source>
</evidence>
<comment type="subcellular location">
    <subcellularLocation>
        <location evidence="1 9">Golgi apparatus membrane</location>
        <topology evidence="1 9">Peripheral membrane protein</topology>
    </subcellularLocation>
</comment>
<evidence type="ECO:0000313" key="13">
    <source>
        <dbReference type="EMBL" id="CEM35876.1"/>
    </source>
</evidence>
<dbReference type="InterPro" id="IPR048368">
    <property type="entry name" value="COG6_N"/>
</dbReference>
<dbReference type="GO" id="GO:0000139">
    <property type="term" value="C:Golgi membrane"/>
    <property type="evidence" value="ECO:0007669"/>
    <property type="project" value="UniProtKB-SubCell"/>
</dbReference>
<evidence type="ECO:0000256" key="1">
    <source>
        <dbReference type="ARBA" id="ARBA00004395"/>
    </source>
</evidence>
<dbReference type="Pfam" id="PF06419">
    <property type="entry name" value="COG6_N"/>
    <property type="match status" value="1"/>
</dbReference>
<feature type="compositionally biased region" description="Basic and acidic residues" evidence="10">
    <location>
        <begin position="233"/>
        <end position="247"/>
    </location>
</feature>
<dbReference type="AlphaFoldDB" id="A0A0G4GXQ0"/>
<feature type="domain" description="Conserved Oligomeric Golgi complex subunit 6 C-terminal" evidence="12">
    <location>
        <begin position="478"/>
        <end position="730"/>
    </location>
</feature>
<dbReference type="InterPro" id="IPR048369">
    <property type="entry name" value="COG6_C"/>
</dbReference>
<dbReference type="OMA" id="HSCLDFF"/>
<dbReference type="Pfam" id="PF20653">
    <property type="entry name" value="COG6_C"/>
    <property type="match status" value="2"/>
</dbReference>
<feature type="compositionally biased region" description="Basic and acidic residues" evidence="10">
    <location>
        <begin position="355"/>
        <end position="369"/>
    </location>
</feature>
<dbReference type="GO" id="GO:0017119">
    <property type="term" value="C:Golgi transport complex"/>
    <property type="evidence" value="ECO:0007669"/>
    <property type="project" value="UniProtKB-UniRule"/>
</dbReference>